<gene>
    <name evidence="1" type="ORF">J6TS1_26410</name>
</gene>
<accession>A0ABQ4KXT7</accession>
<organism evidence="1 2">
    <name type="scientific">Siminovitchia terrae</name>
    <name type="common">Bacillus terrae</name>
    <dbReference type="NCBI Taxonomy" id="1914933"/>
    <lineage>
        <taxon>Bacteria</taxon>
        <taxon>Bacillati</taxon>
        <taxon>Bacillota</taxon>
        <taxon>Bacilli</taxon>
        <taxon>Bacillales</taxon>
        <taxon>Bacillaceae</taxon>
        <taxon>Siminovitchia</taxon>
    </lineage>
</organism>
<name>A0ABQ4KXT7_SIMTE</name>
<sequence>MSSVKVNSVPGIESLHDIFWVVIYCFQLEMNVVKHEAIGMEYTRKLGADFFKYSKVSKTIPIIIEN</sequence>
<dbReference type="EMBL" id="BORJ01000006">
    <property type="protein sequence ID" value="GIN96771.1"/>
    <property type="molecule type" value="Genomic_DNA"/>
</dbReference>
<dbReference type="Proteomes" id="UP000680670">
    <property type="component" value="Unassembled WGS sequence"/>
</dbReference>
<comment type="caution">
    <text evidence="1">The sequence shown here is derived from an EMBL/GenBank/DDBJ whole genome shotgun (WGS) entry which is preliminary data.</text>
</comment>
<reference evidence="1 2" key="1">
    <citation type="submission" date="2021-03" db="EMBL/GenBank/DDBJ databases">
        <title>Antimicrobial resistance genes in bacteria isolated from Japanese honey, and their potential for conferring macrolide and lincosamide resistance in the American foulbrood pathogen Paenibacillus larvae.</title>
        <authorList>
            <person name="Okamoto M."/>
            <person name="Kumagai M."/>
            <person name="Kanamori H."/>
            <person name="Takamatsu D."/>
        </authorList>
    </citation>
    <scope>NUCLEOTIDE SEQUENCE [LARGE SCALE GENOMIC DNA]</scope>
    <source>
        <strain evidence="1 2">J6TS1</strain>
    </source>
</reference>
<proteinExistence type="predicted"/>
<evidence type="ECO:0000313" key="2">
    <source>
        <dbReference type="Proteomes" id="UP000680670"/>
    </source>
</evidence>
<protein>
    <submittedName>
        <fullName evidence="1">Uncharacterized protein</fullName>
    </submittedName>
</protein>
<keyword evidence="2" id="KW-1185">Reference proteome</keyword>
<evidence type="ECO:0000313" key="1">
    <source>
        <dbReference type="EMBL" id="GIN96771.1"/>
    </source>
</evidence>